<dbReference type="PROSITE" id="PS50972">
    <property type="entry name" value="PTERIN_BINDING"/>
    <property type="match status" value="1"/>
</dbReference>
<name>A0A383BE28_9ZZZZ</name>
<sequence length="120" mass="13837">MDIPDVFKKTQPYQQGQLKHFMIAIWQGINGDQERKNQGISYIKSEIKRQINNGATYLDINVDEYSYKLDQQITAMKWVVGIVKEFSDVPLSIDSSNIDIIKEGLIEYNNIKRPLVNSLS</sequence>
<evidence type="ECO:0000313" key="2">
    <source>
        <dbReference type="EMBL" id="SVE17698.1"/>
    </source>
</evidence>
<dbReference type="InterPro" id="IPR000489">
    <property type="entry name" value="Pterin-binding_dom"/>
</dbReference>
<feature type="domain" description="Pterin-binding" evidence="1">
    <location>
        <begin position="20"/>
        <end position="120"/>
    </location>
</feature>
<accession>A0A383BE28</accession>
<dbReference type="GO" id="GO:0042558">
    <property type="term" value="P:pteridine-containing compound metabolic process"/>
    <property type="evidence" value="ECO:0007669"/>
    <property type="project" value="InterPro"/>
</dbReference>
<gene>
    <name evidence="2" type="ORF">METZ01_LOCUS470552</name>
</gene>
<dbReference type="Gene3D" id="3.20.20.20">
    <property type="entry name" value="Dihydropteroate synthase-like"/>
    <property type="match status" value="1"/>
</dbReference>
<dbReference type="SUPFAM" id="SSF51717">
    <property type="entry name" value="Dihydropteroate synthetase-like"/>
    <property type="match status" value="1"/>
</dbReference>
<dbReference type="AlphaFoldDB" id="A0A383BE28"/>
<dbReference type="EMBL" id="UINC01199328">
    <property type="protein sequence ID" value="SVE17698.1"/>
    <property type="molecule type" value="Genomic_DNA"/>
</dbReference>
<dbReference type="Pfam" id="PF00809">
    <property type="entry name" value="Pterin_bind"/>
    <property type="match status" value="1"/>
</dbReference>
<proteinExistence type="predicted"/>
<reference evidence="2" key="1">
    <citation type="submission" date="2018-05" db="EMBL/GenBank/DDBJ databases">
        <authorList>
            <person name="Lanie J.A."/>
            <person name="Ng W.-L."/>
            <person name="Kazmierczak K.M."/>
            <person name="Andrzejewski T.M."/>
            <person name="Davidsen T.M."/>
            <person name="Wayne K.J."/>
            <person name="Tettelin H."/>
            <person name="Glass J.I."/>
            <person name="Rusch D."/>
            <person name="Podicherti R."/>
            <person name="Tsui H.-C.T."/>
            <person name="Winkler M.E."/>
        </authorList>
    </citation>
    <scope>NUCLEOTIDE SEQUENCE</scope>
</reference>
<organism evidence="2">
    <name type="scientific">marine metagenome</name>
    <dbReference type="NCBI Taxonomy" id="408172"/>
    <lineage>
        <taxon>unclassified sequences</taxon>
        <taxon>metagenomes</taxon>
        <taxon>ecological metagenomes</taxon>
    </lineage>
</organism>
<feature type="non-terminal residue" evidence="2">
    <location>
        <position position="120"/>
    </location>
</feature>
<dbReference type="InterPro" id="IPR011005">
    <property type="entry name" value="Dihydropteroate_synth-like_sf"/>
</dbReference>
<evidence type="ECO:0000259" key="1">
    <source>
        <dbReference type="PROSITE" id="PS50972"/>
    </source>
</evidence>
<protein>
    <recommendedName>
        <fullName evidence="1">Pterin-binding domain-containing protein</fullName>
    </recommendedName>
</protein>